<evidence type="ECO:0000259" key="2">
    <source>
        <dbReference type="PROSITE" id="PS50222"/>
    </source>
</evidence>
<dbReference type="OrthoDB" id="74835at2759"/>
<dbReference type="FunFam" id="1.10.238.10:FF:000157">
    <property type="entry name" value="ATP/GTP-binding protein family"/>
    <property type="match status" value="1"/>
</dbReference>
<dbReference type="InterPro" id="IPR011992">
    <property type="entry name" value="EF-hand-dom_pair"/>
</dbReference>
<keyword evidence="4" id="KW-1185">Reference proteome</keyword>
<dbReference type="PANTHER" id="PTHR14304">
    <property type="entry name" value="CELL DIVISION CYCLE AND APOPTOSIS REGULATOR PROTEIN"/>
    <property type="match status" value="1"/>
</dbReference>
<evidence type="ECO:0000313" key="3">
    <source>
        <dbReference type="EMBL" id="KAG0497308.1"/>
    </source>
</evidence>
<dbReference type="GO" id="GO:0005634">
    <property type="term" value="C:nucleus"/>
    <property type="evidence" value="ECO:0007669"/>
    <property type="project" value="TreeGrafter"/>
</dbReference>
<dbReference type="SUPFAM" id="SSF47473">
    <property type="entry name" value="EF-hand"/>
    <property type="match status" value="1"/>
</dbReference>
<organism evidence="3 4">
    <name type="scientific">Vanilla planifolia</name>
    <name type="common">Vanilla</name>
    <dbReference type="NCBI Taxonomy" id="51239"/>
    <lineage>
        <taxon>Eukaryota</taxon>
        <taxon>Viridiplantae</taxon>
        <taxon>Streptophyta</taxon>
        <taxon>Embryophyta</taxon>
        <taxon>Tracheophyta</taxon>
        <taxon>Spermatophyta</taxon>
        <taxon>Magnoliopsida</taxon>
        <taxon>Liliopsida</taxon>
        <taxon>Asparagales</taxon>
        <taxon>Orchidaceae</taxon>
        <taxon>Vanilloideae</taxon>
        <taxon>Vanilleae</taxon>
        <taxon>Vanilla</taxon>
    </lineage>
</organism>
<dbReference type="GO" id="GO:0006355">
    <property type="term" value="P:regulation of DNA-templated transcription"/>
    <property type="evidence" value="ECO:0007669"/>
    <property type="project" value="InterPro"/>
</dbReference>
<dbReference type="Proteomes" id="UP000636800">
    <property type="component" value="Chromosome 1"/>
</dbReference>
<dbReference type="EMBL" id="JADCNL010000001">
    <property type="protein sequence ID" value="KAG0497308.1"/>
    <property type="molecule type" value="Genomic_DNA"/>
</dbReference>
<comment type="caution">
    <text evidence="3">The sequence shown here is derived from an EMBL/GenBank/DDBJ whole genome shotgun (WGS) entry which is preliminary data.</text>
</comment>
<dbReference type="GO" id="GO:0005509">
    <property type="term" value="F:calcium ion binding"/>
    <property type="evidence" value="ECO:0007669"/>
    <property type="project" value="InterPro"/>
</dbReference>
<name>A0A835RV22_VANPL</name>
<dbReference type="Gene3D" id="1.10.238.10">
    <property type="entry name" value="EF-hand"/>
    <property type="match status" value="1"/>
</dbReference>
<evidence type="ECO:0000256" key="1">
    <source>
        <dbReference type="SAM" id="MobiDB-lite"/>
    </source>
</evidence>
<feature type="domain" description="EF-hand" evidence="2">
    <location>
        <begin position="40"/>
        <end position="75"/>
    </location>
</feature>
<sequence length="83" mass="9591">MENPSEKVADEPVKDEKLDIGSKDDKQPSTDKSASVKDEVIDMELLQAFRYFDYNKVGYMKLDDLRCILHNLGKFLSHRDVKV</sequence>
<evidence type="ECO:0000313" key="4">
    <source>
        <dbReference type="Proteomes" id="UP000636800"/>
    </source>
</evidence>
<dbReference type="PANTHER" id="PTHR14304:SF11">
    <property type="entry name" value="SAP DOMAIN-CONTAINING PROTEIN"/>
    <property type="match status" value="1"/>
</dbReference>
<reference evidence="3 4" key="1">
    <citation type="journal article" date="2020" name="Nat. Food">
        <title>A phased Vanilla planifolia genome enables genetic improvement of flavour and production.</title>
        <authorList>
            <person name="Hasing T."/>
            <person name="Tang H."/>
            <person name="Brym M."/>
            <person name="Khazi F."/>
            <person name="Huang T."/>
            <person name="Chambers A.H."/>
        </authorList>
    </citation>
    <scope>NUCLEOTIDE SEQUENCE [LARGE SCALE GENOMIC DNA]</scope>
    <source>
        <tissue evidence="3">Leaf</tissue>
    </source>
</reference>
<accession>A0A835RV22</accession>
<dbReference type="PROSITE" id="PS50222">
    <property type="entry name" value="EF_HAND_2"/>
    <property type="match status" value="1"/>
</dbReference>
<dbReference type="AlphaFoldDB" id="A0A835RV22"/>
<feature type="region of interest" description="Disordered" evidence="1">
    <location>
        <begin position="1"/>
        <end position="35"/>
    </location>
</feature>
<dbReference type="InterPro" id="IPR002048">
    <property type="entry name" value="EF_hand_dom"/>
</dbReference>
<gene>
    <name evidence="3" type="ORF">HPP92_001999</name>
</gene>
<protein>
    <recommendedName>
        <fullName evidence="2">EF-hand domain-containing protein</fullName>
    </recommendedName>
</protein>
<dbReference type="InterPro" id="IPR025224">
    <property type="entry name" value="CCAR1/CCAR2"/>
</dbReference>
<proteinExistence type="predicted"/>
<dbReference type="Pfam" id="PF13405">
    <property type="entry name" value="EF-hand_6"/>
    <property type="match status" value="1"/>
</dbReference>